<dbReference type="NCBIfam" id="TIGR02532">
    <property type="entry name" value="IV_pilin_GFxxxE"/>
    <property type="match status" value="1"/>
</dbReference>
<dbReference type="EMBL" id="PRDW01000015">
    <property type="protein sequence ID" value="PPB82004.1"/>
    <property type="molecule type" value="Genomic_DNA"/>
</dbReference>
<evidence type="ECO:0000256" key="7">
    <source>
        <dbReference type="ARBA" id="ARBA00023136"/>
    </source>
</evidence>
<evidence type="ECO:0000256" key="5">
    <source>
        <dbReference type="ARBA" id="ARBA00022692"/>
    </source>
</evidence>
<keyword evidence="4" id="KW-0997">Cell inner membrane</keyword>
<evidence type="ECO:0000256" key="4">
    <source>
        <dbReference type="ARBA" id="ARBA00022519"/>
    </source>
</evidence>
<dbReference type="SUPFAM" id="SSF54523">
    <property type="entry name" value="Pili subunits"/>
    <property type="match status" value="1"/>
</dbReference>
<name>A0A2P5K7F5_9BURK</name>
<proteinExistence type="predicted"/>
<comment type="caution">
    <text evidence="9">The sequence shown here is derived from an EMBL/GenBank/DDBJ whole genome shotgun (WGS) entry which is preliminary data.</text>
</comment>
<keyword evidence="2" id="KW-1003">Cell membrane</keyword>
<dbReference type="InterPro" id="IPR051621">
    <property type="entry name" value="T2SS_protein_J"/>
</dbReference>
<dbReference type="PROSITE" id="PS00409">
    <property type="entry name" value="PROKAR_NTER_METHYL"/>
    <property type="match status" value="1"/>
</dbReference>
<dbReference type="GO" id="GO:0015628">
    <property type="term" value="P:protein secretion by the type II secretion system"/>
    <property type="evidence" value="ECO:0007669"/>
    <property type="project" value="TreeGrafter"/>
</dbReference>
<dbReference type="Pfam" id="PF07963">
    <property type="entry name" value="N_methyl"/>
    <property type="match status" value="1"/>
</dbReference>
<keyword evidence="10" id="KW-1185">Reference proteome</keyword>
<evidence type="ECO:0000256" key="6">
    <source>
        <dbReference type="ARBA" id="ARBA00022989"/>
    </source>
</evidence>
<evidence type="ECO:0000256" key="3">
    <source>
        <dbReference type="ARBA" id="ARBA00022481"/>
    </source>
</evidence>
<comment type="subcellular location">
    <subcellularLocation>
        <location evidence="1">Cell inner membrane</location>
        <topology evidence="1">Single-pass membrane protein</topology>
    </subcellularLocation>
</comment>
<dbReference type="AlphaFoldDB" id="A0A2P5K7F5"/>
<dbReference type="GO" id="GO:0005886">
    <property type="term" value="C:plasma membrane"/>
    <property type="evidence" value="ECO:0007669"/>
    <property type="project" value="UniProtKB-SubCell"/>
</dbReference>
<dbReference type="OrthoDB" id="9029037at2"/>
<organism evidence="9 10">
    <name type="scientific">Mycetohabitans endofungorum</name>
    <dbReference type="NCBI Taxonomy" id="417203"/>
    <lineage>
        <taxon>Bacteria</taxon>
        <taxon>Pseudomonadati</taxon>
        <taxon>Pseudomonadota</taxon>
        <taxon>Betaproteobacteria</taxon>
        <taxon>Burkholderiales</taxon>
        <taxon>Burkholderiaceae</taxon>
        <taxon>Mycetohabitans</taxon>
    </lineage>
</organism>
<keyword evidence="5 8" id="KW-0812">Transmembrane</keyword>
<evidence type="ECO:0000256" key="8">
    <source>
        <dbReference type="SAM" id="Phobius"/>
    </source>
</evidence>
<dbReference type="PANTHER" id="PTHR39583">
    <property type="entry name" value="TYPE II SECRETION SYSTEM PROTEIN J-RELATED"/>
    <property type="match status" value="1"/>
</dbReference>
<accession>A0A2P5K7F5</accession>
<dbReference type="Proteomes" id="UP000243096">
    <property type="component" value="Unassembled WGS sequence"/>
</dbReference>
<evidence type="ECO:0000256" key="1">
    <source>
        <dbReference type="ARBA" id="ARBA00004377"/>
    </source>
</evidence>
<gene>
    <name evidence="9" type="ORF">B0O95_11523</name>
</gene>
<evidence type="ECO:0000313" key="9">
    <source>
        <dbReference type="EMBL" id="PPB82004.1"/>
    </source>
</evidence>
<dbReference type="InterPro" id="IPR012902">
    <property type="entry name" value="N_methyl_site"/>
</dbReference>
<protein>
    <submittedName>
        <fullName evidence="9">General secretion pathway protein J</fullName>
    </submittedName>
</protein>
<keyword evidence="7 8" id="KW-0472">Membrane</keyword>
<evidence type="ECO:0000313" key="10">
    <source>
        <dbReference type="Proteomes" id="UP000243096"/>
    </source>
</evidence>
<reference evidence="9 10" key="1">
    <citation type="submission" date="2018-01" db="EMBL/GenBank/DDBJ databases">
        <title>Genomic Encyclopedia of Type Strains, Phase III (KMG-III): the genomes of soil and plant-associated and newly described type strains.</title>
        <authorList>
            <person name="Whitman W."/>
        </authorList>
    </citation>
    <scope>NUCLEOTIDE SEQUENCE [LARGE SCALE GENOMIC DNA]</scope>
    <source>
        <strain evidence="9 10">HKI456</strain>
    </source>
</reference>
<evidence type="ECO:0000256" key="2">
    <source>
        <dbReference type="ARBA" id="ARBA00022475"/>
    </source>
</evidence>
<dbReference type="InterPro" id="IPR045584">
    <property type="entry name" value="Pilin-like"/>
</dbReference>
<sequence length="219" mass="23667">MKPAARSDQQRGFTLIELLVAIAILAVIAVLSWRGLDSITRSREAISRSMEDERVLAQLFDQMRADARQAATDDQAGAAAVAIGHGELRIVRLLFAQDSAPRLQVVRYRLDNGRIIRLASPPIATRGQLRSALRGGLDGWSEVSLIGGVGAMRMRLFVPQVGWTRSMADVDATIAKSMNNLRVPGLNAAPLLRAATGLEVTLRAPQVSAPLTRVLLIGE</sequence>
<dbReference type="PANTHER" id="PTHR39583:SF2">
    <property type="entry name" value="TYPE II SECRETION SYSTEM PROTEIN J"/>
    <property type="match status" value="1"/>
</dbReference>
<dbReference type="RefSeq" id="WP_104078299.1">
    <property type="nucleotide sequence ID" value="NZ_CP062178.1"/>
</dbReference>
<feature type="transmembrane region" description="Helical" evidence="8">
    <location>
        <begin position="12"/>
        <end position="33"/>
    </location>
</feature>
<keyword evidence="6 8" id="KW-1133">Transmembrane helix</keyword>
<keyword evidence="3" id="KW-0488">Methylation</keyword>